<feature type="transmembrane region" description="Helical" evidence="1">
    <location>
        <begin position="53"/>
        <end position="74"/>
    </location>
</feature>
<reference evidence="2 5" key="1">
    <citation type="submission" date="2016-11" db="EMBL/GenBank/DDBJ databases">
        <title>Whole genomes of Flavobacteriaceae.</title>
        <authorList>
            <person name="Stine C."/>
            <person name="Li C."/>
            <person name="Tadesse D."/>
        </authorList>
    </citation>
    <scope>NUCLEOTIDE SEQUENCE [LARGE SCALE GENOMIC DNA]</scope>
    <source>
        <strain evidence="2 5">ATCC 19366</strain>
    </source>
</reference>
<accession>A0AB36P0P9</accession>
<evidence type="ECO:0000313" key="5">
    <source>
        <dbReference type="Proteomes" id="UP000198431"/>
    </source>
</evidence>
<sequence>MRISKIFKIILFIIFDLLVFAFFGIYMMGYDDFYNESQGEYFSFSSMNTEYKIVWGFYNLWIILNCVLFVYVLFKLYKKFRFENE</sequence>
<keyword evidence="4" id="KW-1185">Reference proteome</keyword>
<keyword evidence="1" id="KW-0812">Transmembrane</keyword>
<dbReference type="Proteomes" id="UP000184216">
    <property type="component" value="Unassembled WGS sequence"/>
</dbReference>
<dbReference type="RefSeq" id="WP_073393426.1">
    <property type="nucleotide sequence ID" value="NZ_FRBX01000001.1"/>
</dbReference>
<evidence type="ECO:0000313" key="4">
    <source>
        <dbReference type="Proteomes" id="UP000184216"/>
    </source>
</evidence>
<reference evidence="3 4" key="2">
    <citation type="submission" date="2016-11" db="EMBL/GenBank/DDBJ databases">
        <authorList>
            <person name="Varghese N."/>
            <person name="Submissions S."/>
        </authorList>
    </citation>
    <scope>NUCLEOTIDE SEQUENCE [LARGE SCALE GENOMIC DNA]</scope>
    <source>
        <strain evidence="3 4">DSM 6368</strain>
    </source>
</reference>
<evidence type="ECO:0000256" key="1">
    <source>
        <dbReference type="SAM" id="Phobius"/>
    </source>
</evidence>
<dbReference type="EMBL" id="FRBX01000001">
    <property type="protein sequence ID" value="SHL37123.1"/>
    <property type="molecule type" value="Genomic_DNA"/>
</dbReference>
<keyword evidence="1" id="KW-0472">Membrane</keyword>
<proteinExistence type="predicted"/>
<evidence type="ECO:0000313" key="3">
    <source>
        <dbReference type="EMBL" id="SHL37123.1"/>
    </source>
</evidence>
<dbReference type="EMBL" id="MUHB01000008">
    <property type="protein sequence ID" value="OXB04886.1"/>
    <property type="molecule type" value="Genomic_DNA"/>
</dbReference>
<evidence type="ECO:0000313" key="2">
    <source>
        <dbReference type="EMBL" id="OXB04886.1"/>
    </source>
</evidence>
<dbReference type="AlphaFoldDB" id="A0AB36P0P9"/>
<organism evidence="2 5">
    <name type="scientific">Flavobacterium pectinovorum</name>
    <dbReference type="NCBI Taxonomy" id="29533"/>
    <lineage>
        <taxon>Bacteria</taxon>
        <taxon>Pseudomonadati</taxon>
        <taxon>Bacteroidota</taxon>
        <taxon>Flavobacteriia</taxon>
        <taxon>Flavobacteriales</taxon>
        <taxon>Flavobacteriaceae</taxon>
        <taxon>Flavobacterium</taxon>
    </lineage>
</organism>
<dbReference type="Proteomes" id="UP000198431">
    <property type="component" value="Unassembled WGS sequence"/>
</dbReference>
<gene>
    <name evidence="2" type="ORF">B0A72_10420</name>
    <name evidence="3" type="ORF">SAMN05444387_0431</name>
</gene>
<name>A0AB36P0P9_9FLAO</name>
<feature type="transmembrane region" description="Helical" evidence="1">
    <location>
        <begin position="7"/>
        <end position="28"/>
    </location>
</feature>
<comment type="caution">
    <text evidence="2">The sequence shown here is derived from an EMBL/GenBank/DDBJ whole genome shotgun (WGS) entry which is preliminary data.</text>
</comment>
<keyword evidence="1" id="KW-1133">Transmembrane helix</keyword>
<protein>
    <submittedName>
        <fullName evidence="2">Uncharacterized protein</fullName>
    </submittedName>
</protein>